<dbReference type="HOGENOM" id="CLU_1508808_0_0_4"/>
<dbReference type="OrthoDB" id="4226606at2"/>
<dbReference type="KEGG" id="lch:Lcho_2181"/>
<dbReference type="STRING" id="395495.Lcho_2181"/>
<sequence>MKLDVTLSGTEAVRRTLLRIGQQTAKNALDKTAEDLEKYVGEQAGEHKNTGALWRSVYNRPVGNGYEIGHDLQVAPHALFVHWGTKPHKIRPKNTGVVQQNVRSHTRNTKHGAVQVSAHTRDGKSMLRWPGGGKFFFAKEVNHPGYKGDPWLERAAAQAPAIFERHVAAVLAKIERGG</sequence>
<dbReference type="AlphaFoldDB" id="B1Y2V5"/>
<evidence type="ECO:0000313" key="2">
    <source>
        <dbReference type="Proteomes" id="UP000001693"/>
    </source>
</evidence>
<proteinExistence type="predicted"/>
<organism evidence="1 2">
    <name type="scientific">Leptothrix cholodnii (strain ATCC 51168 / LMG 8142 / SP-6)</name>
    <name type="common">Leptothrix discophora (strain SP-6)</name>
    <dbReference type="NCBI Taxonomy" id="395495"/>
    <lineage>
        <taxon>Bacteria</taxon>
        <taxon>Pseudomonadati</taxon>
        <taxon>Pseudomonadota</taxon>
        <taxon>Betaproteobacteria</taxon>
        <taxon>Burkholderiales</taxon>
        <taxon>Sphaerotilaceae</taxon>
        <taxon>Leptothrix</taxon>
    </lineage>
</organism>
<dbReference type="Proteomes" id="UP000001693">
    <property type="component" value="Chromosome"/>
</dbReference>
<evidence type="ECO:0008006" key="3">
    <source>
        <dbReference type="Google" id="ProtNLM"/>
    </source>
</evidence>
<gene>
    <name evidence="1" type="ordered locus">Lcho_2181</name>
</gene>
<dbReference type="EMBL" id="CP001013">
    <property type="protein sequence ID" value="ACB34447.1"/>
    <property type="molecule type" value="Genomic_DNA"/>
</dbReference>
<reference evidence="1 2" key="1">
    <citation type="submission" date="2008-03" db="EMBL/GenBank/DDBJ databases">
        <title>Complete sequence of Leptothrix cholodnii SP-6.</title>
        <authorList>
            <consortium name="US DOE Joint Genome Institute"/>
            <person name="Copeland A."/>
            <person name="Lucas S."/>
            <person name="Lapidus A."/>
            <person name="Glavina del Rio T."/>
            <person name="Dalin E."/>
            <person name="Tice H."/>
            <person name="Bruce D."/>
            <person name="Goodwin L."/>
            <person name="Pitluck S."/>
            <person name="Chertkov O."/>
            <person name="Brettin T."/>
            <person name="Detter J.C."/>
            <person name="Han C."/>
            <person name="Kuske C.R."/>
            <person name="Schmutz J."/>
            <person name="Larimer F."/>
            <person name="Land M."/>
            <person name="Hauser L."/>
            <person name="Kyrpides N."/>
            <person name="Lykidis A."/>
            <person name="Emerson D."/>
            <person name="Richardson P."/>
        </authorList>
    </citation>
    <scope>NUCLEOTIDE SEQUENCE [LARGE SCALE GENOMIC DNA]</scope>
    <source>
        <strain evidence="2">ATCC 51168 / LMG 8142 / SP-6</strain>
    </source>
</reference>
<keyword evidence="2" id="KW-1185">Reference proteome</keyword>
<accession>B1Y2V5</accession>
<dbReference type="RefSeq" id="WP_012347207.1">
    <property type="nucleotide sequence ID" value="NC_010524.1"/>
</dbReference>
<name>B1Y2V5_LEPCP</name>
<evidence type="ECO:0000313" key="1">
    <source>
        <dbReference type="EMBL" id="ACB34447.1"/>
    </source>
</evidence>
<protein>
    <recommendedName>
        <fullName evidence="3">Phage protein, HK97 gp10 family</fullName>
    </recommendedName>
</protein>